<evidence type="ECO:0000256" key="1">
    <source>
        <dbReference type="ARBA" id="ARBA00000085"/>
    </source>
</evidence>
<dbReference type="PROSITE" id="PS50109">
    <property type="entry name" value="HIS_KIN"/>
    <property type="match status" value="1"/>
</dbReference>
<keyword evidence="8 17" id="KW-0067">ATP-binding</keyword>
<dbReference type="Pfam" id="PF07494">
    <property type="entry name" value="Reg_prop"/>
    <property type="match status" value="7"/>
</dbReference>
<dbReference type="InterPro" id="IPR036890">
    <property type="entry name" value="HATPase_C_sf"/>
</dbReference>
<name>A0ABT2VPW9_9ALTE</name>
<dbReference type="Gene3D" id="2.130.10.10">
    <property type="entry name" value="YVTN repeat-like/Quinoprotein amine dehydrogenase"/>
    <property type="match status" value="3"/>
</dbReference>
<feature type="domain" description="Histidine kinase" evidence="14">
    <location>
        <begin position="895"/>
        <end position="1111"/>
    </location>
</feature>
<dbReference type="PANTHER" id="PTHR45339:SF1">
    <property type="entry name" value="HYBRID SIGNAL TRANSDUCTION HISTIDINE KINASE J"/>
    <property type="match status" value="1"/>
</dbReference>
<dbReference type="SMART" id="SM00388">
    <property type="entry name" value="HisKA"/>
    <property type="match status" value="1"/>
</dbReference>
<evidence type="ECO:0000259" key="15">
    <source>
        <dbReference type="PROSITE" id="PS50110"/>
    </source>
</evidence>
<dbReference type="EMBL" id="JAOTJC010000011">
    <property type="protein sequence ID" value="MCU7555367.1"/>
    <property type="molecule type" value="Genomic_DNA"/>
</dbReference>
<comment type="caution">
    <text evidence="17">The sequence shown here is derived from an EMBL/GenBank/DDBJ whole genome shotgun (WGS) entry which is preliminary data.</text>
</comment>
<evidence type="ECO:0000259" key="14">
    <source>
        <dbReference type="PROSITE" id="PS50109"/>
    </source>
</evidence>
<evidence type="ECO:0000256" key="6">
    <source>
        <dbReference type="ARBA" id="ARBA00022692"/>
    </source>
</evidence>
<dbReference type="Pfam" id="PF00072">
    <property type="entry name" value="Response_reg"/>
    <property type="match status" value="1"/>
</dbReference>
<dbReference type="PROSITE" id="PS50110">
    <property type="entry name" value="RESPONSE_REGULATORY"/>
    <property type="match status" value="1"/>
</dbReference>
<dbReference type="InterPro" id="IPR003661">
    <property type="entry name" value="HisK_dim/P_dom"/>
</dbReference>
<dbReference type="InterPro" id="IPR036641">
    <property type="entry name" value="HPT_dom_sf"/>
</dbReference>
<dbReference type="InterPro" id="IPR013783">
    <property type="entry name" value="Ig-like_fold"/>
</dbReference>
<gene>
    <name evidence="17" type="ORF">OCL06_12290</name>
</gene>
<evidence type="ECO:0000256" key="11">
    <source>
        <dbReference type="ARBA" id="ARBA00023136"/>
    </source>
</evidence>
<evidence type="ECO:0000256" key="9">
    <source>
        <dbReference type="ARBA" id="ARBA00022989"/>
    </source>
</evidence>
<keyword evidence="5 13" id="KW-0597">Phosphoprotein</keyword>
<feature type="modified residue" description="4-aspartylphosphate" evidence="13">
    <location>
        <position position="1309"/>
    </location>
</feature>
<dbReference type="RefSeq" id="WP_262994980.1">
    <property type="nucleotide sequence ID" value="NZ_JAOTJC010000011.1"/>
</dbReference>
<dbReference type="Pfam" id="PF07495">
    <property type="entry name" value="Y_Y_Y"/>
    <property type="match status" value="1"/>
</dbReference>
<dbReference type="SUPFAM" id="SSF52172">
    <property type="entry name" value="CheY-like"/>
    <property type="match status" value="1"/>
</dbReference>
<dbReference type="CDD" id="cd16922">
    <property type="entry name" value="HATPase_EvgS-ArcB-TorS-like"/>
    <property type="match status" value="1"/>
</dbReference>
<dbReference type="InterPro" id="IPR011123">
    <property type="entry name" value="Y_Y_Y"/>
</dbReference>
<evidence type="ECO:0000256" key="5">
    <source>
        <dbReference type="ARBA" id="ARBA00022553"/>
    </source>
</evidence>
<dbReference type="SUPFAM" id="SSF47384">
    <property type="entry name" value="Homodimeric domain of signal transducing histidine kinase"/>
    <property type="match status" value="1"/>
</dbReference>
<dbReference type="Pfam" id="PF01627">
    <property type="entry name" value="Hpt"/>
    <property type="match status" value="1"/>
</dbReference>
<dbReference type="SUPFAM" id="SSF47226">
    <property type="entry name" value="Histidine-containing phosphotransfer domain, HPT domain"/>
    <property type="match status" value="1"/>
</dbReference>
<dbReference type="SMART" id="SM00387">
    <property type="entry name" value="HATPase_c"/>
    <property type="match status" value="1"/>
</dbReference>
<evidence type="ECO:0000256" key="2">
    <source>
        <dbReference type="ARBA" id="ARBA00004651"/>
    </source>
</evidence>
<feature type="modified residue" description="Phosphohistidine" evidence="12">
    <location>
        <position position="1472"/>
    </location>
</feature>
<keyword evidence="18" id="KW-1185">Reference proteome</keyword>
<dbReference type="Gene3D" id="3.30.565.10">
    <property type="entry name" value="Histidine kinase-like ATPase, C-terminal domain"/>
    <property type="match status" value="1"/>
</dbReference>
<dbReference type="InterPro" id="IPR001789">
    <property type="entry name" value="Sig_transdc_resp-reg_receiver"/>
</dbReference>
<dbReference type="PANTHER" id="PTHR45339">
    <property type="entry name" value="HYBRID SIGNAL TRANSDUCTION HISTIDINE KINASE J"/>
    <property type="match status" value="1"/>
</dbReference>
<dbReference type="Gene3D" id="2.60.40.10">
    <property type="entry name" value="Immunoglobulins"/>
    <property type="match status" value="1"/>
</dbReference>
<feature type="domain" description="Response regulatory" evidence="15">
    <location>
        <begin position="1260"/>
        <end position="1379"/>
    </location>
</feature>
<evidence type="ECO:0000313" key="17">
    <source>
        <dbReference type="EMBL" id="MCU7555367.1"/>
    </source>
</evidence>
<dbReference type="GO" id="GO:0005524">
    <property type="term" value="F:ATP binding"/>
    <property type="evidence" value="ECO:0007669"/>
    <property type="project" value="UniProtKB-KW"/>
</dbReference>
<dbReference type="InterPro" id="IPR004358">
    <property type="entry name" value="Sig_transdc_His_kin-like_C"/>
</dbReference>
<dbReference type="Gene3D" id="3.40.50.2300">
    <property type="match status" value="1"/>
</dbReference>
<dbReference type="InterPro" id="IPR011110">
    <property type="entry name" value="Reg_prop"/>
</dbReference>
<accession>A0ABT2VPW9</accession>
<dbReference type="InterPro" id="IPR005467">
    <property type="entry name" value="His_kinase_dom"/>
</dbReference>
<feature type="domain" description="HPt" evidence="16">
    <location>
        <begin position="1433"/>
        <end position="1532"/>
    </location>
</feature>
<dbReference type="Proteomes" id="UP001209257">
    <property type="component" value="Unassembled WGS sequence"/>
</dbReference>
<dbReference type="Gene3D" id="1.10.287.130">
    <property type="match status" value="1"/>
</dbReference>
<proteinExistence type="predicted"/>
<comment type="catalytic activity">
    <reaction evidence="1">
        <text>ATP + protein L-histidine = ADP + protein N-phospho-L-histidine.</text>
        <dbReference type="EC" id="2.7.13.3"/>
    </reaction>
</comment>
<dbReference type="InterPro" id="IPR015943">
    <property type="entry name" value="WD40/YVTN_repeat-like_dom_sf"/>
</dbReference>
<evidence type="ECO:0000256" key="3">
    <source>
        <dbReference type="ARBA" id="ARBA00012438"/>
    </source>
</evidence>
<evidence type="ECO:0000256" key="4">
    <source>
        <dbReference type="ARBA" id="ARBA00022475"/>
    </source>
</evidence>
<dbReference type="CDD" id="cd17546">
    <property type="entry name" value="REC_hyHK_CKI1_RcsC-like"/>
    <property type="match status" value="1"/>
</dbReference>
<dbReference type="EC" id="2.7.13.3" evidence="3"/>
<dbReference type="SUPFAM" id="SSF63829">
    <property type="entry name" value="Calcium-dependent phosphotriesterase"/>
    <property type="match status" value="2"/>
</dbReference>
<dbReference type="InterPro" id="IPR003594">
    <property type="entry name" value="HATPase_dom"/>
</dbReference>
<protein>
    <recommendedName>
        <fullName evidence="3">histidine kinase</fullName>
        <ecNumber evidence="3">2.7.13.3</ecNumber>
    </recommendedName>
</protein>
<dbReference type="Pfam" id="PF02518">
    <property type="entry name" value="HATPase_c"/>
    <property type="match status" value="1"/>
</dbReference>
<dbReference type="SMART" id="SM00448">
    <property type="entry name" value="REC"/>
    <property type="match status" value="1"/>
</dbReference>
<dbReference type="InterPro" id="IPR008207">
    <property type="entry name" value="Sig_transdc_His_kin_Hpt_dom"/>
</dbReference>
<evidence type="ECO:0000256" key="7">
    <source>
        <dbReference type="ARBA" id="ARBA00022741"/>
    </source>
</evidence>
<keyword evidence="7" id="KW-0547">Nucleotide-binding</keyword>
<keyword evidence="10" id="KW-0902">Two-component regulatory system</keyword>
<dbReference type="InterPro" id="IPR011047">
    <property type="entry name" value="Quinoprotein_ADH-like_sf"/>
</dbReference>
<sequence>MRLAKSEFSLPVIVVMLSVGLLFSFRSAFASIYNSSEQVLHFTQLDAERTLSNSVVNAIAQDELGFIWIATQDGLNRFDGKYAKYYNNEPGNPSSLAFNWVWDIHVDSKGQVWVVGDGGISRYEPQTDSFINYLPETSYPNLKGSKFRTIAEAPNGTLWFGTQTSGIAVYNPEADAFSHIDGGLDTNGSLNSNNIRDILIDDAGNVWVATYGGGLNVLPADAQDFQQFTTESAVSTPSDNIRSLYSANDGTLWVGTKDSGVFTFDRENGVKRHAFYEEGKPGGFCDNWVRDIYQDSKQRMWFATTGGLCQWDAGQDKFIAHRHDNTRTDSLLDNRVLALFQDDGGVMWVGTYQGISRWNAEIEPFDLINRSFGVGKDMDSEVITSFATSTDGTLFVGTWGGGLNVFDTQAGTLQVVRADPGTPGKLQGDRVMSLLVDSDNNLWVGTQRNGLHLRKAGDSEFINFRHDPQDPSSLSANAVSKIVQLADGTVVVGTYGGGINLVRGSYSFDAFRYSEDDTHSLSSDRVIDIMQDSNGDIWVATNGGGINRFITADKVFEHFRFDPENPDSIESDDIYSMLETEEHYWFATHNAGVARLSKDSLAAGEPVFEHFSRPNILPSSVVYGMLADHLGYIWLSHSKGLSRLTPATMEVMNFNTTHGLQGSDFNNGAYHKADDGRIFFGGPNGFNTFMPGNVPINTNKAPIRLTKYTRLNEEVLLADDMSEEGELELSYHDAFIGFEFAALDFTKPEDNSYQYKLEGFTDDWIDAGQDNTITFSNLLDGSYTLRVRGTNNNGIWSDDELTIPIVVSPPVWRSWQAFLAYFLILAAIALLLWRNHREKRDRQKKYQQQLEKDVQQRTEQLRAANEQLGKAFEETSQAREAAEKAASAKEDFLAIMSHEIRTPLNSILGMSELLLNSPLSAVQQRYAGSAHRAGSMLLELINDILDFSKMEAGKVELEQTEFDYHGLIEETCFLFANRAQEKGVELTIVIDKNCPRFIMGDALRLRQVLSNLLSNAIKFTESGSVDITTYSDGKSVYMRVADTGIGMNEEQRAKIFEAFQQADTSTTRKFGGTGLGLSITKQIVELMRGHIGVDSVPGKGTVFAIAFPVKAADAQVDDCDLALVRQVRVNVIVRQPAVRRMATNTIERLDVRFKDLSDDYEAGFNLPADDHDIYLVDAALAKTDHWQQAWSQLRLKVIVLTSAYEEFEQPKALPNLQLLSKPVRRTALFEALQALMDGETSVRQIDKPQAFQETSRFKAKVLLAEDAQTNIEVATAMLTMFGCEVDTALDGSIAVDKIKQSHYDLVFMDCQMPVMDGFEATRQIRRHEQETSSSPATIVALTAGVGLGYEETAVAAGMNDYMNKPFTSQQLFKMLNRHLGQCRYDVEPGEPVIVDQQTHTVTENVVESAPSANEALIDHSAIEAIREIEKSTGRELFSRVLATFEQEMNQKQPELNTLVEEGDAQGINRVAHAMKSLCANAGAKLLRELCGIMEAAAKEQNLDTCKQSLAEFNANYLPTLQSLKSIVSNSNE</sequence>
<dbReference type="SUPFAM" id="SSF55874">
    <property type="entry name" value="ATPase domain of HSP90 chaperone/DNA topoisomerase II/histidine kinase"/>
    <property type="match status" value="1"/>
</dbReference>
<dbReference type="CDD" id="cd00082">
    <property type="entry name" value="HisKA"/>
    <property type="match status" value="1"/>
</dbReference>
<evidence type="ECO:0000259" key="16">
    <source>
        <dbReference type="PROSITE" id="PS50894"/>
    </source>
</evidence>
<organism evidence="17 18">
    <name type="scientific">Alteromonas salexigens</name>
    <dbReference type="NCBI Taxonomy" id="2982530"/>
    <lineage>
        <taxon>Bacteria</taxon>
        <taxon>Pseudomonadati</taxon>
        <taxon>Pseudomonadota</taxon>
        <taxon>Gammaproteobacteria</taxon>
        <taxon>Alteromonadales</taxon>
        <taxon>Alteromonadaceae</taxon>
        <taxon>Alteromonas/Salinimonas group</taxon>
        <taxon>Alteromonas</taxon>
    </lineage>
</organism>
<dbReference type="Gene3D" id="1.20.120.160">
    <property type="entry name" value="HPT domain"/>
    <property type="match status" value="1"/>
</dbReference>
<dbReference type="CDD" id="cd14688">
    <property type="entry name" value="bZIP_YAP"/>
    <property type="match status" value="1"/>
</dbReference>
<keyword evidence="9" id="KW-1133">Transmembrane helix</keyword>
<dbReference type="Pfam" id="PF00512">
    <property type="entry name" value="HisKA"/>
    <property type="match status" value="1"/>
</dbReference>
<keyword evidence="11" id="KW-0472">Membrane</keyword>
<reference evidence="18" key="1">
    <citation type="submission" date="2023-07" db="EMBL/GenBank/DDBJ databases">
        <title>Study on multiphase classification of strain Alteromonas salexigens isolated from the Yellow Sea.</title>
        <authorList>
            <person name="Sun L."/>
        </authorList>
    </citation>
    <scope>NUCLEOTIDE SEQUENCE [LARGE SCALE GENOMIC DNA]</scope>
    <source>
        <strain evidence="18">ASW11-19</strain>
    </source>
</reference>
<evidence type="ECO:0000256" key="8">
    <source>
        <dbReference type="ARBA" id="ARBA00022840"/>
    </source>
</evidence>
<evidence type="ECO:0000313" key="18">
    <source>
        <dbReference type="Proteomes" id="UP001209257"/>
    </source>
</evidence>
<dbReference type="InterPro" id="IPR036097">
    <property type="entry name" value="HisK_dim/P_sf"/>
</dbReference>
<dbReference type="PROSITE" id="PS50894">
    <property type="entry name" value="HPT"/>
    <property type="match status" value="1"/>
</dbReference>
<keyword evidence="6" id="KW-0812">Transmembrane</keyword>
<evidence type="ECO:0000256" key="12">
    <source>
        <dbReference type="PROSITE-ProRule" id="PRU00110"/>
    </source>
</evidence>
<dbReference type="PRINTS" id="PR00344">
    <property type="entry name" value="BCTRLSENSOR"/>
</dbReference>
<evidence type="ECO:0000256" key="10">
    <source>
        <dbReference type="ARBA" id="ARBA00023012"/>
    </source>
</evidence>
<dbReference type="SUPFAM" id="SSF50998">
    <property type="entry name" value="Quinoprotein alcohol dehydrogenase-like"/>
    <property type="match status" value="1"/>
</dbReference>
<dbReference type="InterPro" id="IPR011006">
    <property type="entry name" value="CheY-like_superfamily"/>
</dbReference>
<keyword evidence="4" id="KW-1003">Cell membrane</keyword>
<evidence type="ECO:0000256" key="13">
    <source>
        <dbReference type="PROSITE-ProRule" id="PRU00169"/>
    </source>
</evidence>
<comment type="subcellular location">
    <subcellularLocation>
        <location evidence="2">Cell membrane</location>
        <topology evidence="2">Multi-pass membrane protein</topology>
    </subcellularLocation>
</comment>